<evidence type="ECO:0000313" key="7">
    <source>
        <dbReference type="EMBL" id="QTD48916.1"/>
    </source>
</evidence>
<dbReference type="InterPro" id="IPR023213">
    <property type="entry name" value="CAT-like_dom_sf"/>
</dbReference>
<feature type="domain" description="Carrier" evidence="6">
    <location>
        <begin position="5392"/>
        <end position="5468"/>
    </location>
</feature>
<feature type="domain" description="Carrier" evidence="6">
    <location>
        <begin position="726"/>
        <end position="800"/>
    </location>
</feature>
<evidence type="ECO:0000256" key="3">
    <source>
        <dbReference type="ARBA" id="ARBA00022553"/>
    </source>
</evidence>
<dbReference type="KEGG" id="scor:J3U87_25310"/>
<keyword evidence="8" id="KW-1185">Reference proteome</keyword>
<dbReference type="PROSITE" id="PS00455">
    <property type="entry name" value="AMP_BINDING"/>
    <property type="match status" value="5"/>
</dbReference>
<reference evidence="7" key="1">
    <citation type="submission" date="2021-03" db="EMBL/GenBank/DDBJ databases">
        <title>Acanthopleuribacteraceae sp. M133.</title>
        <authorList>
            <person name="Wang G."/>
        </authorList>
    </citation>
    <scope>NUCLEOTIDE SEQUENCE</scope>
    <source>
        <strain evidence="7">M133</strain>
    </source>
</reference>
<evidence type="ECO:0000256" key="2">
    <source>
        <dbReference type="ARBA" id="ARBA00022450"/>
    </source>
</evidence>
<feature type="domain" description="Carrier" evidence="6">
    <location>
        <begin position="2214"/>
        <end position="2291"/>
    </location>
</feature>
<dbReference type="InterPro" id="IPR001242">
    <property type="entry name" value="Condensation_dom"/>
</dbReference>
<dbReference type="FunFam" id="3.30.300.30:FF:000010">
    <property type="entry name" value="Enterobactin synthetase component F"/>
    <property type="match status" value="1"/>
</dbReference>
<dbReference type="InterPro" id="IPR000873">
    <property type="entry name" value="AMP-dep_synth/lig_dom"/>
</dbReference>
<dbReference type="CDD" id="cd19531">
    <property type="entry name" value="LCL_NRPS-like"/>
    <property type="match status" value="4"/>
</dbReference>
<dbReference type="PANTHER" id="PTHR45527:SF1">
    <property type="entry name" value="FATTY ACID SYNTHASE"/>
    <property type="match status" value="1"/>
</dbReference>
<dbReference type="InterPro" id="IPR045851">
    <property type="entry name" value="AMP-bd_C_sf"/>
</dbReference>
<dbReference type="InterPro" id="IPR020845">
    <property type="entry name" value="AMP-binding_CS"/>
</dbReference>
<sequence length="5932" mass="655759">MTTATDLLQHANTQFWCDRLQESRLPSGAPIDRATSLVIDGDLQERLEARSRANPLARRMILIAVWRACWRRHGISGDHMLAMAPPDAPETGEPVFIALGGDTSISLRNLLPETKKELEQALAHRDYDPDRLRDLLGANRDPQVAGILEFGSSQAEARLQAAWSARFTHAADALRIEIRFQRDPGFSAEAFAKHFRNLLCSALGEPNLPIAELSMLTDETRAELLATSSGPVDEPLIEAAIHQVFADTAIAHGSEPALVHGGRTATYSQLVTRVHGAAQHLRTRYGVDKGDHVAVLMPRSPEAVTAMLAIFSLGAVYVPVDTRYPAARRDMILEDAQPVLVLCGDGTEPSGYTTCPFATWYATHADDPPVRSLETKVAPEDPAYLLFTSGSTGRPKGVLLSHRGFVNMVADQIARLSITAEDRCLAFAPLGFDASLYETFLALHAGAALHLIDDSTKMDTSAFSAYMDDAAITVATLPPAFLASLDNRPFPHLRVLITAGEAPRPAQVAHYSQSLTYINAYGPTEASVCVALGRLSPRDADLSTIPMGTPVRHTRVLILGPDGRLLPPGATGELAISGPGLALQYFGQPEATEKAFVIQPELGARVYLTGDLGRYLPDGRLVFLGRRDRQLKLRGIRIETGELEAALHDLGYADALIQARDGQAWAFALGTGDEAEIRRRLAQRIPDFALPQRVLLLTQWPLTPNGKIDHDRLHAMLRESREPAQNPASEMEQRLFDLWCEVLDEAPNGVAQSFFHAGGDSIKALQVAGRLNESGLRLTVRDFYEAPTIRELALRLRRVDSADATEETGDTISLSPIQRWFFESGREPLHHFNQAVMVAPHEPIDTAALQAAIYDLWAHHDQLRVRFEGEPLRQISGHRNDPPALTRHQVGDATHLDTTLLTECQTRFDLAKGPLIGWHLFEDGQRQRLLVVAHHLVVDGVSWRILLQDLAARYHIHRRGLPTAAPARTQSFATWTRALRNRLDTFRLDRTYWQTQLALPAYRFENDEAPTVAHQRTLGRNLPEVLTRALMGDIHRAYGTDINDLLLTAFLDALHELTGGSRFKLHLEGHGRDESGHVDSSRTVGWFTALYPVVLERPDTDDLAEHLITTKETLRRIPDKGLGYGVLRWLEEDPLEDPQPAQISFNFLGSFDGGDESGPFRLVREPVGPIQADEARRPHRLDLIGWIHEGQCRLELTWHEGDFGEEAISGALAALETCLERIRIQCASIETPVRTPSDFTHADLPRSTVAELCHAHRPVDILPLTPMQQGIYFQSRWSTDATYFEQTAYLLEGPVDVTHCADAVRFLGAHHPVTRTRYVEPETGVPIALVLPEGGPAFRHHHLGTYDPEAVEAYKARDRADRFDLCEGALMRMTLLTFDDNRAWLIWSFHHILMDGWCLGILTHTFFERYAALVEGHRPQLQPDPAIRPYFRWLARRDHDSSHAYWRALLDGATQQTSPVRGPATEAYAWSRTSRRFGQERTAALSAWAADHDISLFNLVQALWSVWLAKFNHAEEVLFGTVVSGRPAEVPAMARMVGLFMNTVPVRVRVDGARSFADLAADLAEQMNAGTPHQQVPLHEILARHPLGRNLFDHILVFENYPVSRRMDALMDRLGLRLGSWESFEQTPYDFNLSFHPGEDLELVFETNANRIDNAAVSAIADQLTFLADQVLADDSLRLDDLALTPRPLILEGPLLGVAHAGSLLDLFETQVAERPEAIAVIDGADHWTYGALDRAANSLAHYLIEAAGVTPRDRVAICVRRTVRMPLAVLAVAKTGAAYVPLDPASPEERLRFIATDCEAILCLVENATAFAHEGTQLDLDDLVLEDSSEKAPPRATQPEDTAYLVYTSGSTGRPKGVCVGHGALANQIAAWRSAYELDATPPVALQVAGFAFDVFTGDLARTLPVGGTLVICDEQVRLDPPALFQLLASHRVTLFEGTPGLVMPLLHWMAEQRLGLPQFRLLIVGSDTWSAADARFARELLPAECRLINSYGVTEATIDTCFFEIRSLADLPETGQVPIGRPLANNHMLVLDRAANPLPTDAVGELFIGGAAVAEGYWSRADLTAQRFRELPELGRSYATGDLARVLPSGDVVFLGRGDAQVKVRGYRIECGEIEAALSTAETVRAAAVIARPDASGQSWLCAYLVSNREDLSEDQDTQALRDHLAAKLPEYMIPARFQWLDQLPLTVNGKIDRAALRLRDEAPLADGGGRGPRHDLDAALWSIFADLLQRDPDRHDIDLDFFQAGGHSLLALRCLGRIRQELAYDLSPRDFFAHSSVAALADLLDERQVSTALPPIVAQPEADHYPVSFSQRRLWILHQMEAVEAYNVPGAFTLEGPLDVARLQGAINATVARHESLRTGIVTVADAPRQMVVPQVVVDLPRIDLSDAADPMAAAREHAYAEANRAFDLGQAPLFRVTLLVLAEQKHLLLFTLHHIIADGWSMDILFRDIGAAYTALGQGTEVGLPPLPFQYRDFAVWFEAVMSGDIGQRQRDFWQTQFADEAARLELPTDRPRPPLKTYRGSSVAIPLPANLMDRFEGFCRDRRVTPFIGLLCGLKILLYRLTGQTDLVVGTPAAGRPHPDLDNHIGLFINSLALRTRFDDDTSFDDLLASVRQTALAAFEHGAYPFDQLVADLAHAPDPSRSPLYDVMLSLVEQERHLSERLGDLTVGTVETDFDTAKLDLSFDFLRAGDIWQFSIEYNSDLFDPETAHRFGGRLIRILDHMATADRPDHRTLALAPPEELSTLRAPLSEAGEKDLHEPVSPIGAFIATAERYPDRPALHFRRESWSYAELDQFSGRLARALTRLPRFKPGQPVALLAPRDARLPAAILALLRSGAIYLPIDPDYPEDRVRLLLREAGPRHVLADDAWLPRVQSPSRRVTSLDDWWAAAAALEPLPWREPNPENTAYLMFTSGSTGVPKGVAVSHANFGHTLGAATAALTIENGPEPRMAWLASHAFDISLFELLLPLTRGAALEVLTREDLLDLDNLVAALARMTAFHAVPVLLDQILNHLGPDRTLDNLRWVFTGGDRVPAELLDRAEQAFPGARVLEFYGPTETTIICTTLDVRAEAAEGIGESCIGRPLPGVEISLRDRHGNVVPKGCVGEIHIAGPGVTPGYWRKPQLTAERFVVDGTGHRRYRTGDLARCLSNELLIYHGRADHQVKIRGIRIEPGEIEAHLTSHPKIRAAAVAPRQAKGKTQLAAYLVRRDEGSTESAGVRPDQLRGWLSRKVSEAMVPTLWFFLDELPRDPNGKLDRKALDRLEPEPANTTAGAVKQPASDVETKLRDIWCEVLQREDIGVDDHFTEVGGHSLELTQVALRIQRVFGRKLGIRTLIAYPTIETLAAQIESALPATAAEDAEPALESAPNTDYFKATADQERLWVLSQFEEASRAYHLPATYRFRGDLDEAAFERAFQTLCQRHPLLGSRFESTDSGPYVRTASTAIHLETIDLCEDPDVGTKTGEIIQNLMHGAFDLTTGPLVRVLLIRAAAGEWVLGFNLHHTIADGWSMGVLLADWWYLYRAECGAQAPLPPLTRQFADYAHHTSQARTRNRDRDLAWWLERFPAPPAPLALVTDRPRPNRRAYRGDQLAFPIEPALWKALVHFAESQAVTPFAVLMAGVYGWAHRHSGQTDITFGSPVSGRDREEWEGIVGLFVNTLALRLQIDPEAGFAALAKHVAAELEGAQAHGSVGFAELVERVNPPRDPSRSPLFDVLVSMFSKDGELPPGWSMEPADYRTSQFDLSFQFGRETDRWVLYLEYDADLFDQATVETFAARWAALMEAWLAAPQAHLVDPPLIDAPACAPPAPQTDAAARSLPRHETPLTRILDRAGREPNRIALQRGDQTLSYGDWVAAAERLATRLTPMLAEATDPIVAVAMPRDARLAVVMLAIWRCGAAYQPLTSDLPDARRELLLADSGADLLVCTEETRPDKAPCAILSYEDLPAQAGVSLPQVPRDPEALAYLIHTSGSTGRPKGVRIGHAALFNFLQSMAHQPGLAESDLVAAVTPVSFDISVLEWWLPAFVGARVEITTREELLADPAILEMRGVTLLQSTPANLALLLEAGWRGYHGLRVLCGGEALPMPLARILARHVKVLWNMYGPTETTVWSACTRITGEESRIHVGGPIDHTHIHLLDDRGRGLPAGIRGEIAIGGAGLAEGYHDRPDLTETAFAVSPQIPELGRLYRTGDLGYRDGGGNLVVLGRRDHQIKHKGHRIEPGEIEAILTSQAEVAQAAVLLQGTAPDTVLTAYIALSEGYERHSAAELRQPLTRLLPSYMVPQRWVAVTEMPLNTSGKIDRAALAAIPNPASEPEAEAATLSDREHELAALWGEVGVPDAQAPQAHFFERGGNSLKAVRLLGRLREHFAAAPSLADLFLNPTLAEQAALIDAAQAIDVTPIERVAEAAHYPATPSQQAIWQHERLQDPSTAYLLAGAYRLRGPLDGDRLATALARVAANQESLRTGFVDVHGEAAMVVAPSVVLPWRVEDLRDADDAELRARAISEEEAGKPFDLTQAPLFRARLLILDEADHLLLVTLHHLIADAWSLDLLLSDWLAAYRDLSSGGRPAPPPAWRFRDYAAHQHARRQSDAGRDAAAWWRNTLADPPDKLDLPTDRPYPDPSANAIPDRTGATCQIELSAELHHRLTELGRAQGTTQFQTLLAATFAFLYRYTGNDDLMMGTVHAGRNRPEWESMIGMFVQTLPLRAQVQGDQSFAALLDAVRTHALDAFEYADLAPSQEMEDQNASPTEMSASPVALPPLQVVMVLQNTEAGPGWAALGPDGIEVAAEELDTAQAKFDLAFHFSPTPSGLRLSVEYATALFEAETMTRWLRRFASLLEQVAADPSRTIADYDMLSPARKAEELANLQRVAQLEPPKDTLIARFESIASRNRDHVALVDGDRRWTYGDIDRLSRRIASQLSTRCGVGRRKCVCNHVCGRPGPRVGLHFRRRGEMVIAMLGILRAGAAYVPLDPDYPAERLAFFAKDARLTAWIGDDSENEALGKLPRLAWSEAIEEVPEDHEMPERQDGEAYIIYTSGSTGKPKGVPIRDSQVSSLLDHAQPHFQFGSQDVWTLFHSVSFDFSVWEIFGALLHGGTLVVVPSETARDAGAFAALLRRERVTILNQIPSAFAALCAEEVVFSQTLPNLRAVIFGGEALNPVTLQGFAANHPDCRLINMYGITETCVHVTFRELDGAALASGLSDIGNALPHLAISLLGPNGEWVPDGAAGEICVSGLGVARGYLNQRKLSMTRFTPHPAREDVTIYHSGDRARRANDGRLIYLGRADHQVKVRGYRIECGEIEAALLTIDGVSEAMVLVAKDAHGNGTLVAYLIGRDEGPDPRQVLRETLPSYMIPNRIHWLAQFPRTPSGKIDRAALPDPFATTEAQRPPQTPMEIEIAAIWREILNLRHVPGQKSHFFELGGHSLSALRVCRRIQQRCARTVTPRVLFETPALEDFAALVETLSTDENATEAPIPRLPDQDDYALSPQQERLWLLSQTRQLVAAYHVTAAFELEGTLDAEWVADAIQHLVDRHRALRTRFVTRKGLPRAHVVDRVDAPITLGHRAQWRRERALSWATEPFQLTRAPLLRALILHEENRVVALWLCAHHLVVDGWSMEQLQRDFWKYLLGRESGDSQSPIATQQLRYEDYANWLRAKEGPRADLWRFWNAYLDEAWPVLQLPQDRPRTAQPDFAGGHVRAALDPAWIEAFQTRARTLGVSDFSFHLTLLALTMARLSGQMRISVGAPVAGRPRLDLEDLVGFFVNTLPLRIALDGEESLTGLLRRVHRDVLGALDHQLYPFDQMVEDRGETAEPGRSPFFDVMLVFQNQDGQVAMPERSEVRAKPIELPTGGAKFDLTWTLETAADGWLLDLEYRTALFSETTAEGFMRAHLELLSRIVEDPEAPVTQLIQVARVQSPISDELDFELDF</sequence>
<dbReference type="Gene3D" id="2.30.38.10">
    <property type="entry name" value="Luciferase, Domain 3"/>
    <property type="match status" value="1"/>
</dbReference>
<dbReference type="InterPro" id="IPR020806">
    <property type="entry name" value="PKS_PP-bd"/>
</dbReference>
<dbReference type="PROSITE" id="PS00012">
    <property type="entry name" value="PHOSPHOPANTETHEINE"/>
    <property type="match status" value="2"/>
</dbReference>
<feature type="domain" description="Carrier" evidence="6">
    <location>
        <begin position="3280"/>
        <end position="3355"/>
    </location>
</feature>
<dbReference type="SUPFAM" id="SSF56801">
    <property type="entry name" value="Acetyl-CoA synthetase-like"/>
    <property type="match status" value="5"/>
</dbReference>
<gene>
    <name evidence="7" type="ORF">J3U87_25310</name>
</gene>
<dbReference type="Pfam" id="PF00550">
    <property type="entry name" value="PP-binding"/>
    <property type="match status" value="5"/>
</dbReference>
<dbReference type="PANTHER" id="PTHR45527">
    <property type="entry name" value="NONRIBOSOMAL PEPTIDE SYNTHETASE"/>
    <property type="match status" value="1"/>
</dbReference>
<dbReference type="CDD" id="cd05930">
    <property type="entry name" value="A_NRPS"/>
    <property type="match status" value="3"/>
</dbReference>
<dbReference type="GO" id="GO:0005737">
    <property type="term" value="C:cytoplasm"/>
    <property type="evidence" value="ECO:0007669"/>
    <property type="project" value="TreeGrafter"/>
</dbReference>
<dbReference type="InterPro" id="IPR042099">
    <property type="entry name" value="ANL_N_sf"/>
</dbReference>
<dbReference type="InterPro" id="IPR036736">
    <property type="entry name" value="ACP-like_sf"/>
</dbReference>
<dbReference type="NCBIfam" id="TIGR01733">
    <property type="entry name" value="AA-adenyl-dom"/>
    <property type="match status" value="5"/>
</dbReference>
<dbReference type="EMBL" id="CP071793">
    <property type="protein sequence ID" value="QTD48916.1"/>
    <property type="molecule type" value="Genomic_DNA"/>
</dbReference>
<dbReference type="Gene3D" id="3.30.559.30">
    <property type="entry name" value="Nonribosomal peptide synthetase, condensation domain"/>
    <property type="match status" value="7"/>
</dbReference>
<dbReference type="NCBIfam" id="TIGR01720">
    <property type="entry name" value="NRPS-para261"/>
    <property type="match status" value="1"/>
</dbReference>
<dbReference type="SMART" id="SM00823">
    <property type="entry name" value="PKS_PP"/>
    <property type="match status" value="5"/>
</dbReference>
<comment type="cofactor">
    <cofactor evidence="1">
        <name>pantetheine 4'-phosphate</name>
        <dbReference type="ChEBI" id="CHEBI:47942"/>
    </cofactor>
</comment>
<dbReference type="NCBIfam" id="NF003417">
    <property type="entry name" value="PRK04813.1"/>
    <property type="match status" value="5"/>
</dbReference>
<dbReference type="InterPro" id="IPR006162">
    <property type="entry name" value="Ppantetheine_attach_site"/>
</dbReference>
<dbReference type="GO" id="GO:0044550">
    <property type="term" value="P:secondary metabolite biosynthetic process"/>
    <property type="evidence" value="ECO:0007669"/>
    <property type="project" value="TreeGrafter"/>
</dbReference>
<dbReference type="Gene3D" id="3.40.50.980">
    <property type="match status" value="2"/>
</dbReference>
<dbReference type="GO" id="GO:0043041">
    <property type="term" value="P:amino acid activation for nonribosomal peptide biosynthetic process"/>
    <property type="evidence" value="ECO:0007669"/>
    <property type="project" value="TreeGrafter"/>
</dbReference>
<dbReference type="Pfam" id="PF00501">
    <property type="entry name" value="AMP-binding"/>
    <property type="match status" value="5"/>
</dbReference>
<dbReference type="SUPFAM" id="SSF52777">
    <property type="entry name" value="CoA-dependent acyltransferases"/>
    <property type="match status" value="13"/>
</dbReference>
<keyword evidence="4" id="KW-0677">Repeat</keyword>
<dbReference type="Gene3D" id="3.40.50.12780">
    <property type="entry name" value="N-terminal domain of ligase-like"/>
    <property type="match status" value="4"/>
</dbReference>
<dbReference type="InterPro" id="IPR010060">
    <property type="entry name" value="NRPS_synth"/>
</dbReference>
<dbReference type="SUPFAM" id="SSF47336">
    <property type="entry name" value="ACP-like"/>
    <property type="match status" value="5"/>
</dbReference>
<keyword evidence="3" id="KW-0597">Phosphoprotein</keyword>
<dbReference type="InterPro" id="IPR009081">
    <property type="entry name" value="PP-bd_ACP"/>
</dbReference>
<dbReference type="FunFam" id="3.30.300.30:FF:000015">
    <property type="entry name" value="Nonribosomal peptide synthase SidD"/>
    <property type="match status" value="2"/>
</dbReference>
<dbReference type="Gene3D" id="1.10.1200.10">
    <property type="entry name" value="ACP-like"/>
    <property type="match status" value="5"/>
</dbReference>
<dbReference type="InterPro" id="IPR025110">
    <property type="entry name" value="AMP-bd_C"/>
</dbReference>
<feature type="compositionally biased region" description="Basic and acidic residues" evidence="5">
    <location>
        <begin position="4611"/>
        <end position="4621"/>
    </location>
</feature>
<evidence type="ECO:0000259" key="6">
    <source>
        <dbReference type="PROSITE" id="PS50075"/>
    </source>
</evidence>
<evidence type="ECO:0000256" key="5">
    <source>
        <dbReference type="SAM" id="MobiDB-lite"/>
    </source>
</evidence>
<name>A0A8A4TG66_SULCO</name>
<proteinExistence type="predicted"/>
<dbReference type="PROSITE" id="PS50075">
    <property type="entry name" value="CARRIER"/>
    <property type="match status" value="5"/>
</dbReference>
<dbReference type="Gene3D" id="3.30.300.30">
    <property type="match status" value="5"/>
</dbReference>
<keyword evidence="2" id="KW-0596">Phosphopantetheine</keyword>
<evidence type="ECO:0000313" key="8">
    <source>
        <dbReference type="Proteomes" id="UP000663929"/>
    </source>
</evidence>
<dbReference type="Pfam" id="PF13193">
    <property type="entry name" value="AMP-binding_C"/>
    <property type="match status" value="4"/>
</dbReference>
<dbReference type="GO" id="GO:0003824">
    <property type="term" value="F:catalytic activity"/>
    <property type="evidence" value="ECO:0007669"/>
    <property type="project" value="InterPro"/>
</dbReference>
<dbReference type="InterPro" id="IPR010071">
    <property type="entry name" value="AA_adenyl_dom"/>
</dbReference>
<dbReference type="RefSeq" id="WP_237378564.1">
    <property type="nucleotide sequence ID" value="NZ_CP071793.1"/>
</dbReference>
<evidence type="ECO:0000256" key="1">
    <source>
        <dbReference type="ARBA" id="ARBA00001957"/>
    </source>
</evidence>
<evidence type="ECO:0000256" key="4">
    <source>
        <dbReference type="ARBA" id="ARBA00022737"/>
    </source>
</evidence>
<feature type="region of interest" description="Disordered" evidence="5">
    <location>
        <begin position="4611"/>
        <end position="4630"/>
    </location>
</feature>
<dbReference type="GO" id="GO:0031177">
    <property type="term" value="F:phosphopantetheine binding"/>
    <property type="evidence" value="ECO:0007669"/>
    <property type="project" value="InterPro"/>
</dbReference>
<accession>A0A8A4TG66</accession>
<dbReference type="Proteomes" id="UP000663929">
    <property type="component" value="Chromosome"/>
</dbReference>
<dbReference type="Gene3D" id="3.30.559.10">
    <property type="entry name" value="Chloramphenicol acetyltransferase-like domain"/>
    <property type="match status" value="6"/>
</dbReference>
<dbReference type="Pfam" id="PF00668">
    <property type="entry name" value="Condensation"/>
    <property type="match status" value="6"/>
</dbReference>
<feature type="domain" description="Carrier" evidence="6">
    <location>
        <begin position="4321"/>
        <end position="4396"/>
    </location>
</feature>
<dbReference type="CDD" id="cd19534">
    <property type="entry name" value="E_NRPS"/>
    <property type="match status" value="1"/>
</dbReference>
<dbReference type="FunFam" id="3.40.50.980:FF:000002">
    <property type="entry name" value="Enterobactin synthetase component F"/>
    <property type="match status" value="1"/>
</dbReference>
<dbReference type="FunFam" id="3.40.50.980:FF:000001">
    <property type="entry name" value="Non-ribosomal peptide synthetase"/>
    <property type="match status" value="1"/>
</dbReference>
<organism evidence="7 8">
    <name type="scientific">Sulfidibacter corallicola</name>
    <dbReference type="NCBI Taxonomy" id="2818388"/>
    <lineage>
        <taxon>Bacteria</taxon>
        <taxon>Pseudomonadati</taxon>
        <taxon>Acidobacteriota</taxon>
        <taxon>Holophagae</taxon>
        <taxon>Acanthopleuribacterales</taxon>
        <taxon>Acanthopleuribacteraceae</taxon>
        <taxon>Sulfidibacter</taxon>
    </lineage>
</organism>
<protein>
    <submittedName>
        <fullName evidence="7">Amino acid adenylation domain-containing protein</fullName>
    </submittedName>
</protein>